<reference evidence="2 3" key="1">
    <citation type="journal article" date="2023" name="Plants (Basel)">
        <title>Bridging the Gap: Combining Genomics and Transcriptomics Approaches to Understand Stylosanthes scabra, an Orphan Legume from the Brazilian Caatinga.</title>
        <authorList>
            <person name="Ferreira-Neto J.R.C."/>
            <person name="da Silva M.D."/>
            <person name="Binneck E."/>
            <person name="de Melo N.F."/>
            <person name="da Silva R.H."/>
            <person name="de Melo A.L.T.M."/>
            <person name="Pandolfi V."/>
            <person name="Bustamante F.O."/>
            <person name="Brasileiro-Vidal A.C."/>
            <person name="Benko-Iseppon A.M."/>
        </authorList>
    </citation>
    <scope>NUCLEOTIDE SEQUENCE [LARGE SCALE GENOMIC DNA]</scope>
    <source>
        <tissue evidence="2">Leaves</tissue>
    </source>
</reference>
<evidence type="ECO:0000313" key="3">
    <source>
        <dbReference type="Proteomes" id="UP001341840"/>
    </source>
</evidence>
<sequence>MGSTTPSLKSETSQGHSLLPCRRLAGTEKRTTLFGRFRGGKVTDRGGRGGGRGSKNKSAGKLLDLEHGKEIPPVLMNDIHCEVDNNHQRFEDSLESKQQQRRENEVRKIEDLLESRS</sequence>
<feature type="region of interest" description="Disordered" evidence="1">
    <location>
        <begin position="38"/>
        <end position="61"/>
    </location>
</feature>
<feature type="region of interest" description="Disordered" evidence="1">
    <location>
        <begin position="91"/>
        <end position="117"/>
    </location>
</feature>
<feature type="region of interest" description="Disordered" evidence="1">
    <location>
        <begin position="1"/>
        <end position="25"/>
    </location>
</feature>
<organism evidence="2 3">
    <name type="scientific">Stylosanthes scabra</name>
    <dbReference type="NCBI Taxonomy" id="79078"/>
    <lineage>
        <taxon>Eukaryota</taxon>
        <taxon>Viridiplantae</taxon>
        <taxon>Streptophyta</taxon>
        <taxon>Embryophyta</taxon>
        <taxon>Tracheophyta</taxon>
        <taxon>Spermatophyta</taxon>
        <taxon>Magnoliopsida</taxon>
        <taxon>eudicotyledons</taxon>
        <taxon>Gunneridae</taxon>
        <taxon>Pentapetalae</taxon>
        <taxon>rosids</taxon>
        <taxon>fabids</taxon>
        <taxon>Fabales</taxon>
        <taxon>Fabaceae</taxon>
        <taxon>Papilionoideae</taxon>
        <taxon>50 kb inversion clade</taxon>
        <taxon>dalbergioids sensu lato</taxon>
        <taxon>Dalbergieae</taxon>
        <taxon>Pterocarpus clade</taxon>
        <taxon>Stylosanthes</taxon>
    </lineage>
</organism>
<proteinExistence type="predicted"/>
<accession>A0ABU6RRV8</accession>
<gene>
    <name evidence="2" type="ORF">PIB30_080744</name>
</gene>
<keyword evidence="3" id="KW-1185">Reference proteome</keyword>
<protein>
    <submittedName>
        <fullName evidence="2">Uncharacterized protein</fullName>
    </submittedName>
</protein>
<evidence type="ECO:0000313" key="2">
    <source>
        <dbReference type="EMBL" id="MED6126684.1"/>
    </source>
</evidence>
<name>A0ABU6RRV8_9FABA</name>
<feature type="compositionally biased region" description="Polar residues" evidence="1">
    <location>
        <begin position="1"/>
        <end position="16"/>
    </location>
</feature>
<dbReference type="EMBL" id="JASCZI010031393">
    <property type="protein sequence ID" value="MED6126684.1"/>
    <property type="molecule type" value="Genomic_DNA"/>
</dbReference>
<evidence type="ECO:0000256" key="1">
    <source>
        <dbReference type="SAM" id="MobiDB-lite"/>
    </source>
</evidence>
<dbReference type="Proteomes" id="UP001341840">
    <property type="component" value="Unassembled WGS sequence"/>
</dbReference>
<comment type="caution">
    <text evidence="2">The sequence shown here is derived from an EMBL/GenBank/DDBJ whole genome shotgun (WGS) entry which is preliminary data.</text>
</comment>